<dbReference type="SUPFAM" id="SSF52172">
    <property type="entry name" value="CheY-like"/>
    <property type="match status" value="1"/>
</dbReference>
<proteinExistence type="predicted"/>
<evidence type="ECO:0000256" key="2">
    <source>
        <dbReference type="PROSITE-ProRule" id="PRU00169"/>
    </source>
</evidence>
<feature type="domain" description="Response regulatory" evidence="3">
    <location>
        <begin position="20"/>
        <end position="138"/>
    </location>
</feature>
<evidence type="ECO:0000256" key="1">
    <source>
        <dbReference type="ARBA" id="ARBA00022553"/>
    </source>
</evidence>
<dbReference type="RefSeq" id="WP_125230693.1">
    <property type="nucleotide sequence ID" value="NZ_RWJI01000001.1"/>
</dbReference>
<organism evidence="4 5">
    <name type="scientific">Sphingorhabdus wooponensis</name>
    <dbReference type="NCBI Taxonomy" id="940136"/>
    <lineage>
        <taxon>Bacteria</taxon>
        <taxon>Pseudomonadati</taxon>
        <taxon>Pseudomonadota</taxon>
        <taxon>Alphaproteobacteria</taxon>
        <taxon>Sphingomonadales</taxon>
        <taxon>Sphingomonadaceae</taxon>
        <taxon>Sphingorhabdus</taxon>
    </lineage>
</organism>
<dbReference type="GO" id="GO:0000160">
    <property type="term" value="P:phosphorelay signal transduction system"/>
    <property type="evidence" value="ECO:0007669"/>
    <property type="project" value="InterPro"/>
</dbReference>
<keyword evidence="5" id="KW-1185">Reference proteome</keyword>
<dbReference type="PROSITE" id="PS50110">
    <property type="entry name" value="RESPONSE_REGULATORY"/>
    <property type="match status" value="1"/>
</dbReference>
<dbReference type="InterPro" id="IPR050595">
    <property type="entry name" value="Bact_response_regulator"/>
</dbReference>
<name>A0A426RUE6_9SPHN</name>
<dbReference type="InterPro" id="IPR011006">
    <property type="entry name" value="CheY-like_superfamily"/>
</dbReference>
<dbReference type="InterPro" id="IPR036388">
    <property type="entry name" value="WH-like_DNA-bd_sf"/>
</dbReference>
<dbReference type="Gene3D" id="3.40.50.2300">
    <property type="match status" value="1"/>
</dbReference>
<dbReference type="EMBL" id="RWJI01000001">
    <property type="protein sequence ID" value="RRQ52679.1"/>
    <property type="molecule type" value="Genomic_DNA"/>
</dbReference>
<dbReference type="AlphaFoldDB" id="A0A426RUE6"/>
<dbReference type="PANTHER" id="PTHR44591">
    <property type="entry name" value="STRESS RESPONSE REGULATOR PROTEIN 1"/>
    <property type="match status" value="1"/>
</dbReference>
<dbReference type="SUPFAM" id="SSF46785">
    <property type="entry name" value="Winged helix' DNA-binding domain"/>
    <property type="match status" value="1"/>
</dbReference>
<dbReference type="Proteomes" id="UP000268553">
    <property type="component" value="Unassembled WGS sequence"/>
</dbReference>
<keyword evidence="1 2" id="KW-0597">Phosphoprotein</keyword>
<feature type="modified residue" description="4-aspartylphosphate" evidence="2">
    <location>
        <position position="70"/>
    </location>
</feature>
<dbReference type="InterPro" id="IPR036390">
    <property type="entry name" value="WH_DNA-bd_sf"/>
</dbReference>
<evidence type="ECO:0000313" key="4">
    <source>
        <dbReference type="EMBL" id="RRQ52679.1"/>
    </source>
</evidence>
<reference evidence="4 5" key="1">
    <citation type="submission" date="2018-12" db="EMBL/GenBank/DDBJ databases">
        <authorList>
            <person name="Kim S.-J."/>
            <person name="Jung G.-Y."/>
        </authorList>
    </citation>
    <scope>NUCLEOTIDE SEQUENCE [LARGE SCALE GENOMIC DNA]</scope>
    <source>
        <strain evidence="4 5">03SU3-P</strain>
    </source>
</reference>
<evidence type="ECO:0000313" key="5">
    <source>
        <dbReference type="Proteomes" id="UP000268553"/>
    </source>
</evidence>
<dbReference type="SMART" id="SM00448">
    <property type="entry name" value="REC"/>
    <property type="match status" value="1"/>
</dbReference>
<dbReference type="PANTHER" id="PTHR44591:SF25">
    <property type="entry name" value="CHEMOTAXIS TWO-COMPONENT RESPONSE REGULATOR"/>
    <property type="match status" value="1"/>
</dbReference>
<dbReference type="Gene3D" id="1.10.10.10">
    <property type="entry name" value="Winged helix-like DNA-binding domain superfamily/Winged helix DNA-binding domain"/>
    <property type="match status" value="1"/>
</dbReference>
<dbReference type="Pfam" id="PF00072">
    <property type="entry name" value="Response_reg"/>
    <property type="match status" value="1"/>
</dbReference>
<protein>
    <submittedName>
        <fullName evidence="4">Response regulator</fullName>
    </submittedName>
</protein>
<dbReference type="OrthoDB" id="7594920at2"/>
<comment type="caution">
    <text evidence="4">The sequence shown here is derived from an EMBL/GenBank/DDBJ whole genome shotgun (WGS) entry which is preliminary data.</text>
</comment>
<evidence type="ECO:0000259" key="3">
    <source>
        <dbReference type="PROSITE" id="PS50110"/>
    </source>
</evidence>
<dbReference type="InterPro" id="IPR001789">
    <property type="entry name" value="Sig_transdc_resp-reg_receiver"/>
</dbReference>
<gene>
    <name evidence="4" type="ORF">D7D48_07600</name>
</gene>
<sequence>MHVNAPDNDMDIKMASKGCTILLVDDDPACLDEYCDAIANLGYAVRSASSAPDALKQIAESPEIGVVMTDLEMPTMDGISLLSEISNRFSPHRPIVTLLLTAHSDLEVATKAMQSQATDLLTKPVSTEQLAEALRRASGHYFATAYRFQITALTKRLDPPILRESTSRQDIKPTEEELQAFTRMLLKFQHSKAKFFDSAVLTGPSWEILLDITEATLRGEAVPASSASASTHVPLSTALRHVNNLVEAGLVQRWTDPNDKRRTLLKLQPHAVSTMQRYLETAWKLQP</sequence>
<accession>A0A426RUE6</accession>